<reference evidence="1" key="1">
    <citation type="submission" date="2014-09" db="EMBL/GenBank/DDBJ databases">
        <authorList>
            <person name="Magalhaes I.L.F."/>
            <person name="Oliveira U."/>
            <person name="Santos F.R."/>
            <person name="Vidigal T.H.D.A."/>
            <person name="Brescovit A.D."/>
            <person name="Santos A.J."/>
        </authorList>
    </citation>
    <scope>NUCLEOTIDE SEQUENCE</scope>
    <source>
        <tissue evidence="1">Shoot tissue taken approximately 20 cm above the soil surface</tissue>
    </source>
</reference>
<protein>
    <submittedName>
        <fullName evidence="1">Uncharacterized protein</fullName>
    </submittedName>
</protein>
<organism evidence="1">
    <name type="scientific">Arundo donax</name>
    <name type="common">Giant reed</name>
    <name type="synonym">Donax arundinaceus</name>
    <dbReference type="NCBI Taxonomy" id="35708"/>
    <lineage>
        <taxon>Eukaryota</taxon>
        <taxon>Viridiplantae</taxon>
        <taxon>Streptophyta</taxon>
        <taxon>Embryophyta</taxon>
        <taxon>Tracheophyta</taxon>
        <taxon>Spermatophyta</taxon>
        <taxon>Magnoliopsida</taxon>
        <taxon>Liliopsida</taxon>
        <taxon>Poales</taxon>
        <taxon>Poaceae</taxon>
        <taxon>PACMAD clade</taxon>
        <taxon>Arundinoideae</taxon>
        <taxon>Arundineae</taxon>
        <taxon>Arundo</taxon>
    </lineage>
</organism>
<accession>A0A0A8ZMV0</accession>
<dbReference type="AlphaFoldDB" id="A0A0A8ZMV0"/>
<dbReference type="EMBL" id="GBRH01257146">
    <property type="protein sequence ID" value="JAD40749.1"/>
    <property type="molecule type" value="Transcribed_RNA"/>
</dbReference>
<reference evidence="1" key="2">
    <citation type="journal article" date="2015" name="Data Brief">
        <title>Shoot transcriptome of the giant reed, Arundo donax.</title>
        <authorList>
            <person name="Barrero R.A."/>
            <person name="Guerrero F.D."/>
            <person name="Moolhuijzen P."/>
            <person name="Goolsby J.A."/>
            <person name="Tidwell J."/>
            <person name="Bellgard S.E."/>
            <person name="Bellgard M.I."/>
        </authorList>
    </citation>
    <scope>NUCLEOTIDE SEQUENCE</scope>
    <source>
        <tissue evidence="1">Shoot tissue taken approximately 20 cm above the soil surface</tissue>
    </source>
</reference>
<evidence type="ECO:0000313" key="1">
    <source>
        <dbReference type="EMBL" id="JAD40749.1"/>
    </source>
</evidence>
<name>A0A0A8ZMV0_ARUDO</name>
<proteinExistence type="predicted"/>
<sequence>MLCHRTSPFPRRSTRFPVSRITATVPFELAALTFVDQTSLPASLVSTRLPSAAMASCEDAASETGTALFATHTGVHCVTAFLYQIPT</sequence>